<name>A0ABW6TSU7_9NOCA</name>
<feature type="region of interest" description="Disordered" evidence="1">
    <location>
        <begin position="1"/>
        <end position="28"/>
    </location>
</feature>
<sequence>MISDSTVRASSPEIDSATAQATRENSVAGHMNRAAGQAVGLINDCAARAISSAA</sequence>
<organism evidence="2 3">
    <name type="scientific">Nocardia elegans</name>
    <dbReference type="NCBI Taxonomy" id="300029"/>
    <lineage>
        <taxon>Bacteria</taxon>
        <taxon>Bacillati</taxon>
        <taxon>Actinomycetota</taxon>
        <taxon>Actinomycetes</taxon>
        <taxon>Mycobacteriales</taxon>
        <taxon>Nocardiaceae</taxon>
        <taxon>Nocardia</taxon>
    </lineage>
</organism>
<dbReference type="RefSeq" id="WP_157110932.1">
    <property type="nucleotide sequence ID" value="NZ_JBIATK010000017.1"/>
</dbReference>
<evidence type="ECO:0000313" key="3">
    <source>
        <dbReference type="Proteomes" id="UP001602089"/>
    </source>
</evidence>
<accession>A0ABW6TSU7</accession>
<keyword evidence="3" id="KW-1185">Reference proteome</keyword>
<gene>
    <name evidence="2" type="ORF">ACFYY5_33425</name>
</gene>
<proteinExistence type="predicted"/>
<dbReference type="Proteomes" id="UP001602089">
    <property type="component" value="Unassembled WGS sequence"/>
</dbReference>
<comment type="caution">
    <text evidence="2">The sequence shown here is derived from an EMBL/GenBank/DDBJ whole genome shotgun (WGS) entry which is preliminary data.</text>
</comment>
<evidence type="ECO:0000256" key="1">
    <source>
        <dbReference type="SAM" id="MobiDB-lite"/>
    </source>
</evidence>
<protein>
    <submittedName>
        <fullName evidence="2">Uncharacterized protein</fullName>
    </submittedName>
</protein>
<evidence type="ECO:0000313" key="2">
    <source>
        <dbReference type="EMBL" id="MFF4027758.1"/>
    </source>
</evidence>
<dbReference type="EMBL" id="JBIATK010000017">
    <property type="protein sequence ID" value="MFF4027758.1"/>
    <property type="molecule type" value="Genomic_DNA"/>
</dbReference>
<reference evidence="2 3" key="1">
    <citation type="submission" date="2024-10" db="EMBL/GenBank/DDBJ databases">
        <title>The Natural Products Discovery Center: Release of the First 8490 Sequenced Strains for Exploring Actinobacteria Biosynthetic Diversity.</title>
        <authorList>
            <person name="Kalkreuter E."/>
            <person name="Kautsar S.A."/>
            <person name="Yang D."/>
            <person name="Bader C.D."/>
            <person name="Teijaro C.N."/>
            <person name="Fluegel L."/>
            <person name="Davis C.M."/>
            <person name="Simpson J.R."/>
            <person name="Lauterbach L."/>
            <person name="Steele A.D."/>
            <person name="Gui C."/>
            <person name="Meng S."/>
            <person name="Li G."/>
            <person name="Viehrig K."/>
            <person name="Ye F."/>
            <person name="Su P."/>
            <person name="Kiefer A.F."/>
            <person name="Nichols A."/>
            <person name="Cepeda A.J."/>
            <person name="Yan W."/>
            <person name="Fan B."/>
            <person name="Jiang Y."/>
            <person name="Adhikari A."/>
            <person name="Zheng C.-J."/>
            <person name="Schuster L."/>
            <person name="Cowan T.M."/>
            <person name="Smanski M.J."/>
            <person name="Chevrette M.G."/>
            <person name="De Carvalho L.P.S."/>
            <person name="Shen B."/>
        </authorList>
    </citation>
    <scope>NUCLEOTIDE SEQUENCE [LARGE SCALE GENOMIC DNA]</scope>
    <source>
        <strain evidence="2 3">NPDC001867</strain>
    </source>
</reference>